<comment type="caution">
    <text evidence="2">The sequence shown here is derived from an EMBL/GenBank/DDBJ whole genome shotgun (WGS) entry which is preliminary data.</text>
</comment>
<dbReference type="AlphaFoldDB" id="A0A0R1YTB9"/>
<evidence type="ECO:0000256" key="1">
    <source>
        <dbReference type="SAM" id="MobiDB-lite"/>
    </source>
</evidence>
<evidence type="ECO:0000313" key="3">
    <source>
        <dbReference type="Proteomes" id="UP000051957"/>
    </source>
</evidence>
<feature type="compositionally biased region" description="Polar residues" evidence="1">
    <location>
        <begin position="269"/>
        <end position="289"/>
    </location>
</feature>
<feature type="compositionally biased region" description="Acidic residues" evidence="1">
    <location>
        <begin position="210"/>
        <end position="220"/>
    </location>
</feature>
<evidence type="ECO:0000313" key="2">
    <source>
        <dbReference type="EMBL" id="KRM45776.1"/>
    </source>
</evidence>
<feature type="region of interest" description="Disordered" evidence="1">
    <location>
        <begin position="161"/>
        <end position="180"/>
    </location>
</feature>
<gene>
    <name evidence="2" type="ORF">FC51_GL000686</name>
</gene>
<organism evidence="2 3">
    <name type="scientific">Lentilactobacillus parabuchneri DSM 5707 = NBRC 107865</name>
    <dbReference type="NCBI Taxonomy" id="1423784"/>
    <lineage>
        <taxon>Bacteria</taxon>
        <taxon>Bacillati</taxon>
        <taxon>Bacillota</taxon>
        <taxon>Bacilli</taxon>
        <taxon>Lactobacillales</taxon>
        <taxon>Lactobacillaceae</taxon>
        <taxon>Lentilactobacillus</taxon>
    </lineage>
</organism>
<proteinExistence type="predicted"/>
<accession>A0A0R1YTB9</accession>
<dbReference type="RefSeq" id="WP_057910748.1">
    <property type="nucleotide sequence ID" value="NZ_AZGK01000013.1"/>
</dbReference>
<dbReference type="GeneID" id="69802483"/>
<reference evidence="2 3" key="1">
    <citation type="journal article" date="2015" name="Genome Announc.">
        <title>Expanding the biotechnology potential of lactobacilli through comparative genomics of 213 strains and associated genera.</title>
        <authorList>
            <person name="Sun Z."/>
            <person name="Harris H.M."/>
            <person name="McCann A."/>
            <person name="Guo C."/>
            <person name="Argimon S."/>
            <person name="Zhang W."/>
            <person name="Yang X."/>
            <person name="Jeffery I.B."/>
            <person name="Cooney J.C."/>
            <person name="Kagawa T.F."/>
            <person name="Liu W."/>
            <person name="Song Y."/>
            <person name="Salvetti E."/>
            <person name="Wrobel A."/>
            <person name="Rasinkangas P."/>
            <person name="Parkhill J."/>
            <person name="Rea M.C."/>
            <person name="O'Sullivan O."/>
            <person name="Ritari J."/>
            <person name="Douillard F.P."/>
            <person name="Paul Ross R."/>
            <person name="Yang R."/>
            <person name="Briner A.E."/>
            <person name="Felis G.E."/>
            <person name="de Vos W.M."/>
            <person name="Barrangou R."/>
            <person name="Klaenhammer T.R."/>
            <person name="Caufield P.W."/>
            <person name="Cui Y."/>
            <person name="Zhang H."/>
            <person name="O'Toole P.W."/>
        </authorList>
    </citation>
    <scope>NUCLEOTIDE SEQUENCE [LARGE SCALE GENOMIC DNA]</scope>
    <source>
        <strain evidence="2 3">DSM 5707</strain>
    </source>
</reference>
<dbReference type="PATRIC" id="fig|1423784.4.peg.691"/>
<feature type="compositionally biased region" description="Low complexity" evidence="1">
    <location>
        <begin position="240"/>
        <end position="262"/>
    </location>
</feature>
<dbReference type="EMBL" id="AZGK01000013">
    <property type="protein sequence ID" value="KRM45776.1"/>
    <property type="molecule type" value="Genomic_DNA"/>
</dbReference>
<name>A0A0R1YTB9_9LACO</name>
<sequence length="355" mass="39035">MSEAEGAARQVQNYAEIHFITRDGDEIIEPLKIFRAVSEEYHIALPILNGYVLVNKPQHLTRVMGVQPAIINLVYGEIGSLHIYHGLTDMTGELIPLQNGDEPDQVAPVKLPDIDEDHHYYVMDEEGIGEEITKVNNYQPANPTSKVSLVSLTDAEKARVDKMERELSEGDNERILDFDNLKSELERPLDEFDDDEPDHESPFGQATYPGDEEPEDESSDDQPATPENDQSEPSPEQPDPTEQTQQQPSSPVESSSESTFEPNPAPQAEASSPQVPEAQATNVQVTEAQPTDAAASQEPISTEPQPTPIKLLAHALRLISQSLADTNDPAAISGLTKSADQMLSAIRTLANLDHY</sequence>
<protein>
    <submittedName>
        <fullName evidence="2">Uncharacterized protein</fullName>
    </submittedName>
</protein>
<feature type="region of interest" description="Disordered" evidence="1">
    <location>
        <begin position="190"/>
        <end position="307"/>
    </location>
</feature>
<dbReference type="Proteomes" id="UP000051957">
    <property type="component" value="Unassembled WGS sequence"/>
</dbReference>